<keyword evidence="1" id="KW-1133">Transmembrane helix</keyword>
<dbReference type="PATRIC" id="fig|2287.9.peg.2922"/>
<dbReference type="AlphaFoldDB" id="A0A157T510"/>
<proteinExistence type="predicted"/>
<organism evidence="2 3">
    <name type="scientific">Saccharolobus solfataricus</name>
    <name type="common">Sulfolobus solfataricus</name>
    <dbReference type="NCBI Taxonomy" id="2287"/>
    <lineage>
        <taxon>Archaea</taxon>
        <taxon>Thermoproteota</taxon>
        <taxon>Thermoprotei</taxon>
        <taxon>Sulfolobales</taxon>
        <taxon>Sulfolobaceae</taxon>
        <taxon>Saccharolobus</taxon>
    </lineage>
</organism>
<evidence type="ECO:0000313" key="2">
    <source>
        <dbReference type="EMBL" id="SAI86339.1"/>
    </source>
</evidence>
<name>A0A157T510_SACSO</name>
<feature type="transmembrane region" description="Helical" evidence="1">
    <location>
        <begin position="113"/>
        <end position="135"/>
    </location>
</feature>
<accession>A0A157T510</accession>
<feature type="transmembrane region" description="Helical" evidence="1">
    <location>
        <begin position="85"/>
        <end position="107"/>
    </location>
</feature>
<protein>
    <submittedName>
        <fullName evidence="2">Uncharacterized protein</fullName>
    </submittedName>
</protein>
<dbReference type="EMBL" id="LT549890">
    <property type="protein sequence ID" value="SAI86339.1"/>
    <property type="molecule type" value="Genomic_DNA"/>
</dbReference>
<dbReference type="Proteomes" id="UP000076770">
    <property type="component" value="Chromosome i"/>
</dbReference>
<keyword evidence="1" id="KW-0812">Transmembrane</keyword>
<gene>
    <name evidence="2" type="ORF">SSOP1_2785</name>
</gene>
<feature type="transmembrane region" description="Helical" evidence="1">
    <location>
        <begin position="53"/>
        <end position="73"/>
    </location>
</feature>
<dbReference type="GeneID" id="1452699"/>
<reference evidence="3" key="1">
    <citation type="submission" date="2016-04" db="EMBL/GenBank/DDBJ databases">
        <authorList>
            <person name="Shah S.A."/>
            <person name="Garrett R.A."/>
        </authorList>
    </citation>
    <scope>NUCLEOTIDE SEQUENCE [LARGE SCALE GENOMIC DNA]</scope>
    <source>
        <strain evidence="3">ATCC 35091 / DSM 1616 / JCM 8930 / NBRC 15331 / P1</strain>
    </source>
</reference>
<feature type="transmembrane region" description="Helical" evidence="1">
    <location>
        <begin position="16"/>
        <end position="41"/>
    </location>
</feature>
<evidence type="ECO:0000313" key="3">
    <source>
        <dbReference type="Proteomes" id="UP000076770"/>
    </source>
</evidence>
<keyword evidence="1" id="KW-0472">Membrane</keyword>
<dbReference type="RefSeq" id="WP_010923947.1">
    <property type="nucleotide sequence ID" value="NZ_CP033235.1"/>
</dbReference>
<sequence>MSRLAVSQSRIRPSRLMLYISLTETILLAGLFYAGLATLFYDKFPLNAYSEALILSSHITLAMLVGFFGSAMLAQSVREGIRSVYLFSLLNLLFIGIAAAGGLAFYGLLIPDYAYLMALGFFGSLFCTSSVLFYAI</sequence>
<evidence type="ECO:0000256" key="1">
    <source>
        <dbReference type="SAM" id="Phobius"/>
    </source>
</evidence>